<reference evidence="2" key="1">
    <citation type="submission" date="2015-05" db="UniProtKB">
        <authorList>
            <consortium name="EnsemblMetazoa"/>
        </authorList>
    </citation>
    <scope>IDENTIFICATION</scope>
</reference>
<dbReference type="VEuPathDB" id="VectorBase:RPRC003569"/>
<dbReference type="AlphaFoldDB" id="T1HHP6"/>
<dbReference type="PROSITE" id="PS50835">
    <property type="entry name" value="IG_LIKE"/>
    <property type="match status" value="1"/>
</dbReference>
<dbReference type="PANTHER" id="PTHR21261">
    <property type="entry name" value="BEAT PROTEIN"/>
    <property type="match status" value="1"/>
</dbReference>
<protein>
    <submittedName>
        <fullName evidence="2">Ig-like domain-containing protein</fullName>
    </submittedName>
</protein>
<evidence type="ECO:0000313" key="2">
    <source>
        <dbReference type="EnsemblMetazoa" id="RPRC003569-PA"/>
    </source>
</evidence>
<dbReference type="Gene3D" id="2.60.40.10">
    <property type="entry name" value="Immunoglobulins"/>
    <property type="match status" value="1"/>
</dbReference>
<keyword evidence="1" id="KW-1015">Disulfide bond</keyword>
<dbReference type="STRING" id="13249.T1HHP6"/>
<dbReference type="InterPro" id="IPR013783">
    <property type="entry name" value="Ig-like_fold"/>
</dbReference>
<dbReference type="EnsemblMetazoa" id="RPRC003569-RA">
    <property type="protein sequence ID" value="RPRC003569-PA"/>
    <property type="gene ID" value="RPRC003569"/>
</dbReference>
<dbReference type="eggNOG" id="ENOG502RY6Y">
    <property type="taxonomic scope" value="Eukaryota"/>
</dbReference>
<dbReference type="Pfam" id="PF08205">
    <property type="entry name" value="C2-set_2"/>
    <property type="match status" value="1"/>
</dbReference>
<name>T1HHP6_RHOPR</name>
<organism evidence="2 3">
    <name type="scientific">Rhodnius prolixus</name>
    <name type="common">Triatomid bug</name>
    <dbReference type="NCBI Taxonomy" id="13249"/>
    <lineage>
        <taxon>Eukaryota</taxon>
        <taxon>Metazoa</taxon>
        <taxon>Ecdysozoa</taxon>
        <taxon>Arthropoda</taxon>
        <taxon>Hexapoda</taxon>
        <taxon>Insecta</taxon>
        <taxon>Pterygota</taxon>
        <taxon>Neoptera</taxon>
        <taxon>Paraneoptera</taxon>
        <taxon>Hemiptera</taxon>
        <taxon>Heteroptera</taxon>
        <taxon>Panheteroptera</taxon>
        <taxon>Cimicomorpha</taxon>
        <taxon>Reduviidae</taxon>
        <taxon>Triatominae</taxon>
        <taxon>Rhodnius</taxon>
    </lineage>
</organism>
<dbReference type="Proteomes" id="UP000015103">
    <property type="component" value="Unassembled WGS sequence"/>
</dbReference>
<dbReference type="InterPro" id="IPR007110">
    <property type="entry name" value="Ig-like_dom"/>
</dbReference>
<proteinExistence type="predicted"/>
<dbReference type="PANTHER" id="PTHR21261:SF15">
    <property type="entry name" value="BEATEN PATH IIIA, ISOFORM D-RELATED"/>
    <property type="match status" value="1"/>
</dbReference>
<dbReference type="HOGENOM" id="CLU_1241492_0_0_1"/>
<dbReference type="InterPro" id="IPR013162">
    <property type="entry name" value="CD80_C2-set"/>
</dbReference>
<dbReference type="InParanoid" id="T1HHP6"/>
<evidence type="ECO:0000256" key="1">
    <source>
        <dbReference type="ARBA" id="ARBA00023157"/>
    </source>
</evidence>
<keyword evidence="3" id="KW-1185">Reference proteome</keyword>
<evidence type="ECO:0000313" key="3">
    <source>
        <dbReference type="Proteomes" id="UP000015103"/>
    </source>
</evidence>
<sequence>MSGQYGCEVSTDSPFIRTFYVSGHMEVVEPPNGRPELSGLKARYSLGDIVHANCASAGSRPAVNLTWVMNGKSAPKKHVKIFREVTDTDLVISTSAIKFQARVAHFPQGRLKLQCTASLHNLYWQTVEKNATLQRHTVTEGQFDLAPVADVTLNEKTTDVDFLPSREGMQTSAIPTRFLTDLGPETMQVPTSGQPNLKIEVFMQPLLMNIVGSYYFIATIQIL</sequence>
<accession>T1HHP6</accession>
<dbReference type="EMBL" id="ACPB03022440">
    <property type="status" value="NOT_ANNOTATED_CDS"/>
    <property type="molecule type" value="Genomic_DNA"/>
</dbReference>